<reference evidence="2" key="1">
    <citation type="submission" date="2019-08" db="EMBL/GenBank/DDBJ databases">
        <authorList>
            <person name="Kucharzyk K."/>
            <person name="Murdoch R.W."/>
            <person name="Higgins S."/>
            <person name="Loffler F."/>
        </authorList>
    </citation>
    <scope>NUCLEOTIDE SEQUENCE</scope>
</reference>
<name>A0A644YQV0_9ZZZZ</name>
<gene>
    <name evidence="2" type="ORF">SDC9_77535</name>
</gene>
<dbReference type="AlphaFoldDB" id="A0A644YQV0"/>
<sequence length="143" mass="15500">MDDADRELIDDLQQQSRERDDHKGTEHALGQAQGCAGEGCGFSANHAGDELQTEEQQHDEHGDAEDQVVDAHVLAAGDVDQRGRVEDRPHGLEEPAGGRTHRAGEPVEWCRDQRRGGFTGNVADGRDDGDIAHAHHEPPSGSE</sequence>
<evidence type="ECO:0000256" key="1">
    <source>
        <dbReference type="SAM" id="MobiDB-lite"/>
    </source>
</evidence>
<feature type="compositionally biased region" description="Basic and acidic residues" evidence="1">
    <location>
        <begin position="79"/>
        <end position="93"/>
    </location>
</feature>
<dbReference type="EMBL" id="VSSQ01005945">
    <property type="protein sequence ID" value="MPM30982.1"/>
    <property type="molecule type" value="Genomic_DNA"/>
</dbReference>
<comment type="caution">
    <text evidence="2">The sequence shown here is derived from an EMBL/GenBank/DDBJ whole genome shotgun (WGS) entry which is preliminary data.</text>
</comment>
<proteinExistence type="predicted"/>
<feature type="compositionally biased region" description="Basic and acidic residues" evidence="1">
    <location>
        <begin position="16"/>
        <end position="26"/>
    </location>
</feature>
<feature type="compositionally biased region" description="Acidic residues" evidence="1">
    <location>
        <begin position="1"/>
        <end position="10"/>
    </location>
</feature>
<feature type="compositionally biased region" description="Basic and acidic residues" evidence="1">
    <location>
        <begin position="124"/>
        <end position="143"/>
    </location>
</feature>
<feature type="region of interest" description="Disordered" evidence="1">
    <location>
        <begin position="1"/>
        <end position="143"/>
    </location>
</feature>
<protein>
    <submittedName>
        <fullName evidence="2">Uncharacterized protein</fullName>
    </submittedName>
</protein>
<evidence type="ECO:0000313" key="2">
    <source>
        <dbReference type="EMBL" id="MPM30982.1"/>
    </source>
</evidence>
<feature type="compositionally biased region" description="Basic and acidic residues" evidence="1">
    <location>
        <begin position="102"/>
        <end position="115"/>
    </location>
</feature>
<organism evidence="2">
    <name type="scientific">bioreactor metagenome</name>
    <dbReference type="NCBI Taxonomy" id="1076179"/>
    <lineage>
        <taxon>unclassified sequences</taxon>
        <taxon>metagenomes</taxon>
        <taxon>ecological metagenomes</taxon>
    </lineage>
</organism>
<accession>A0A644YQV0</accession>